<dbReference type="OrthoDB" id="1915073at2759"/>
<dbReference type="Proteomes" id="UP000554482">
    <property type="component" value="Unassembled WGS sequence"/>
</dbReference>
<feature type="domain" description="Polyphenol oxidase C-terminal" evidence="1">
    <location>
        <begin position="4"/>
        <end position="68"/>
    </location>
</feature>
<dbReference type="PANTHER" id="PTHR36608">
    <property type="entry name" value="POLYPHENOL OXIDASE C, CHLOROPLASTIC-LIKE"/>
    <property type="match status" value="1"/>
</dbReference>
<evidence type="ECO:0000313" key="3">
    <source>
        <dbReference type="Proteomes" id="UP000554482"/>
    </source>
</evidence>
<dbReference type="Pfam" id="PF12143">
    <property type="entry name" value="PPO1_KFDV"/>
    <property type="match status" value="1"/>
</dbReference>
<comment type="caution">
    <text evidence="2">The sequence shown here is derived from an EMBL/GenBank/DDBJ whole genome shotgun (WGS) entry which is preliminary data.</text>
</comment>
<accession>A0A7J6VHN3</accession>
<proteinExistence type="predicted"/>
<organism evidence="2 3">
    <name type="scientific">Thalictrum thalictroides</name>
    <name type="common">Rue-anemone</name>
    <name type="synonym">Anemone thalictroides</name>
    <dbReference type="NCBI Taxonomy" id="46969"/>
    <lineage>
        <taxon>Eukaryota</taxon>
        <taxon>Viridiplantae</taxon>
        <taxon>Streptophyta</taxon>
        <taxon>Embryophyta</taxon>
        <taxon>Tracheophyta</taxon>
        <taxon>Spermatophyta</taxon>
        <taxon>Magnoliopsida</taxon>
        <taxon>Ranunculales</taxon>
        <taxon>Ranunculaceae</taxon>
        <taxon>Thalictroideae</taxon>
        <taxon>Thalictrum</taxon>
    </lineage>
</organism>
<dbReference type="EMBL" id="JABWDY010033060">
    <property type="protein sequence ID" value="KAF5183700.1"/>
    <property type="molecule type" value="Genomic_DNA"/>
</dbReference>
<evidence type="ECO:0000259" key="1">
    <source>
        <dbReference type="Pfam" id="PF12143"/>
    </source>
</evidence>
<dbReference type="GO" id="GO:0004097">
    <property type="term" value="F:catechol oxidase activity"/>
    <property type="evidence" value="ECO:0007669"/>
    <property type="project" value="InterPro"/>
</dbReference>
<gene>
    <name evidence="2" type="ORF">FRX31_026714</name>
</gene>
<dbReference type="PANTHER" id="PTHR36608:SF1">
    <property type="entry name" value="POLYPHENOL OXIDASE C, CHLOROPLASTIC-LIKE"/>
    <property type="match status" value="1"/>
</dbReference>
<keyword evidence="3" id="KW-1185">Reference proteome</keyword>
<reference evidence="2 3" key="1">
    <citation type="submission" date="2020-06" db="EMBL/GenBank/DDBJ databases">
        <title>Transcriptomic and genomic resources for Thalictrum thalictroides and T. hernandezii: Facilitating candidate gene discovery in an emerging model plant lineage.</title>
        <authorList>
            <person name="Arias T."/>
            <person name="Riano-Pachon D.M."/>
            <person name="Di Stilio V.S."/>
        </authorList>
    </citation>
    <scope>NUCLEOTIDE SEQUENCE [LARGE SCALE GENOMIC DNA]</scope>
    <source>
        <strain evidence="3">cv. WT478/WT964</strain>
        <tissue evidence="2">Leaves</tissue>
    </source>
</reference>
<protein>
    <submittedName>
        <fullName evidence="2">Polyphenol oxidase protein</fullName>
    </submittedName>
</protein>
<sequence length="74" mass="8168">MTTSPTKSQFAGSFVNVPHKHGMKMNTFLRLEITDLVEDIGAEDDDKVMVSLVPRQGKDVSIQGIKIVLGLLRN</sequence>
<name>A0A7J6VHN3_THATH</name>
<dbReference type="AlphaFoldDB" id="A0A7J6VHN3"/>
<dbReference type="InterPro" id="IPR022740">
    <property type="entry name" value="Polyphenol_oxidase_C"/>
</dbReference>
<evidence type="ECO:0000313" key="2">
    <source>
        <dbReference type="EMBL" id="KAF5183700.1"/>
    </source>
</evidence>